<dbReference type="Proteomes" id="UP001066276">
    <property type="component" value="Chromosome 12"/>
</dbReference>
<protein>
    <submittedName>
        <fullName evidence="2">Uncharacterized protein</fullName>
    </submittedName>
</protein>
<evidence type="ECO:0000256" key="1">
    <source>
        <dbReference type="SAM" id="MobiDB-lite"/>
    </source>
</evidence>
<evidence type="ECO:0000313" key="2">
    <source>
        <dbReference type="EMBL" id="KAJ1081946.1"/>
    </source>
</evidence>
<proteinExistence type="predicted"/>
<gene>
    <name evidence="2" type="ORF">NDU88_002118</name>
</gene>
<comment type="caution">
    <text evidence="2">The sequence shown here is derived from an EMBL/GenBank/DDBJ whole genome shotgun (WGS) entry which is preliminary data.</text>
</comment>
<accession>A0AAV7KRA0</accession>
<feature type="region of interest" description="Disordered" evidence="1">
    <location>
        <begin position="1"/>
        <end position="27"/>
    </location>
</feature>
<dbReference type="EMBL" id="JANPWB010000016">
    <property type="protein sequence ID" value="KAJ1081946.1"/>
    <property type="molecule type" value="Genomic_DNA"/>
</dbReference>
<organism evidence="2 3">
    <name type="scientific">Pleurodeles waltl</name>
    <name type="common">Iberian ribbed newt</name>
    <dbReference type="NCBI Taxonomy" id="8319"/>
    <lineage>
        <taxon>Eukaryota</taxon>
        <taxon>Metazoa</taxon>
        <taxon>Chordata</taxon>
        <taxon>Craniata</taxon>
        <taxon>Vertebrata</taxon>
        <taxon>Euteleostomi</taxon>
        <taxon>Amphibia</taxon>
        <taxon>Batrachia</taxon>
        <taxon>Caudata</taxon>
        <taxon>Salamandroidea</taxon>
        <taxon>Salamandridae</taxon>
        <taxon>Pleurodelinae</taxon>
        <taxon>Pleurodeles</taxon>
    </lineage>
</organism>
<evidence type="ECO:0000313" key="3">
    <source>
        <dbReference type="Proteomes" id="UP001066276"/>
    </source>
</evidence>
<dbReference type="AlphaFoldDB" id="A0AAV7KRA0"/>
<reference evidence="2" key="1">
    <citation type="journal article" date="2022" name="bioRxiv">
        <title>Sequencing and chromosome-scale assembly of the giantPleurodeles waltlgenome.</title>
        <authorList>
            <person name="Brown T."/>
            <person name="Elewa A."/>
            <person name="Iarovenko S."/>
            <person name="Subramanian E."/>
            <person name="Araus A.J."/>
            <person name="Petzold A."/>
            <person name="Susuki M."/>
            <person name="Suzuki K.-i.T."/>
            <person name="Hayashi T."/>
            <person name="Toyoda A."/>
            <person name="Oliveira C."/>
            <person name="Osipova E."/>
            <person name="Leigh N.D."/>
            <person name="Simon A."/>
            <person name="Yun M.H."/>
        </authorList>
    </citation>
    <scope>NUCLEOTIDE SEQUENCE</scope>
    <source>
        <strain evidence="2">20211129_DDA</strain>
        <tissue evidence="2">Liver</tissue>
    </source>
</reference>
<sequence>MADANVATTKCEGGRGPRTSHSALFPENEGSVQSPVVLWEAYKATVRGEIIAGEVRERQQREKRMVTLETELITLERRYATQPTQDIKKQMKQKREEYNIVTRHKVRQQYLLQSKWLYEAGNKAGKLLAWLGKNEQSDSLIGEIWTAKGEPTRDPKEIMEEMAAQMEDFYKSRITIPEAEIDSFITDCPMTHLSLQQTADLEEEITEVGSTRSATEREITSAQWFPSQVFSEARKEADTTPACGII</sequence>
<keyword evidence="3" id="KW-1185">Reference proteome</keyword>
<name>A0AAV7KRA0_PLEWA</name>